<dbReference type="PANTHER" id="PTHR23359">
    <property type="entry name" value="NUCLEOTIDE KINASE"/>
    <property type="match status" value="1"/>
</dbReference>
<evidence type="ECO:0000313" key="5">
    <source>
        <dbReference type="EMBL" id="SVA43432.1"/>
    </source>
</evidence>
<dbReference type="PRINTS" id="PR00094">
    <property type="entry name" value="ADENYLTKNASE"/>
</dbReference>
<dbReference type="Pfam" id="PF05191">
    <property type="entry name" value="ADK_lid"/>
    <property type="match status" value="1"/>
</dbReference>
<keyword evidence="1" id="KW-0808">Transferase</keyword>
<dbReference type="InterPro" id="IPR027417">
    <property type="entry name" value="P-loop_NTPase"/>
</dbReference>
<dbReference type="Gene3D" id="3.40.50.300">
    <property type="entry name" value="P-loop containing nucleotide triphosphate hydrolases"/>
    <property type="match status" value="1"/>
</dbReference>
<dbReference type="Pfam" id="PF00406">
    <property type="entry name" value="ADK"/>
    <property type="match status" value="1"/>
</dbReference>
<accession>A0A381VT21</accession>
<dbReference type="InterPro" id="IPR007862">
    <property type="entry name" value="Adenylate_kinase_lid-dom"/>
</dbReference>
<evidence type="ECO:0000259" key="4">
    <source>
        <dbReference type="Pfam" id="PF05191"/>
    </source>
</evidence>
<dbReference type="NCBIfam" id="NF001381">
    <property type="entry name" value="PRK00279.1-3"/>
    <property type="match status" value="1"/>
</dbReference>
<dbReference type="InterPro" id="IPR000850">
    <property type="entry name" value="Adenylat/UMP-CMP_kin"/>
</dbReference>
<organism evidence="5">
    <name type="scientific">marine metagenome</name>
    <dbReference type="NCBI Taxonomy" id="408172"/>
    <lineage>
        <taxon>unclassified sequences</taxon>
        <taxon>metagenomes</taxon>
        <taxon>ecological metagenomes</taxon>
    </lineage>
</organism>
<feature type="domain" description="Adenylate kinase active site lid" evidence="4">
    <location>
        <begin position="127"/>
        <end position="161"/>
    </location>
</feature>
<dbReference type="AlphaFoldDB" id="A0A381VT21"/>
<keyword evidence="2" id="KW-0547">Nucleotide-binding</keyword>
<protein>
    <recommendedName>
        <fullName evidence="4">Adenylate kinase active site lid domain-containing protein</fullName>
    </recommendedName>
</protein>
<keyword evidence="3" id="KW-0418">Kinase</keyword>
<dbReference type="InterPro" id="IPR006259">
    <property type="entry name" value="Adenyl_kin_sub"/>
</dbReference>
<evidence type="ECO:0000256" key="1">
    <source>
        <dbReference type="ARBA" id="ARBA00022679"/>
    </source>
</evidence>
<dbReference type="PROSITE" id="PS00113">
    <property type="entry name" value="ADENYLATE_KINASE"/>
    <property type="match status" value="1"/>
</dbReference>
<dbReference type="EMBL" id="UINC01009697">
    <property type="protein sequence ID" value="SVA43432.1"/>
    <property type="molecule type" value="Genomic_DNA"/>
</dbReference>
<dbReference type="NCBIfam" id="TIGR01351">
    <property type="entry name" value="adk"/>
    <property type="match status" value="1"/>
</dbReference>
<gene>
    <name evidence="5" type="ORF">METZ01_LOCUS96286</name>
</gene>
<dbReference type="InterPro" id="IPR033690">
    <property type="entry name" value="Adenylat_kinase_CS"/>
</dbReference>
<evidence type="ECO:0000256" key="3">
    <source>
        <dbReference type="ARBA" id="ARBA00022777"/>
    </source>
</evidence>
<sequence>MNIIIFGPPGAGKGTQSDKIVSKYQLFKISTGDLLRNEIKKGTLLGKKIEEIVNSGTFVSDNIMNDLIEKVVSDKKYKNKIIFDGYPRNVQQAKNLNTLLKKHEQKIDLVISLKVSLDLIIKRITGRLVCSKCGNTFNEFFNPASPNLTCCEDGTLKRRSDDNVETAKKRYETYENSTRPLLEYYSKSDILKN</sequence>
<feature type="non-terminal residue" evidence="5">
    <location>
        <position position="193"/>
    </location>
</feature>
<dbReference type="GO" id="GO:0004017">
    <property type="term" value="F:AMP kinase activity"/>
    <property type="evidence" value="ECO:0007669"/>
    <property type="project" value="InterPro"/>
</dbReference>
<name>A0A381VT21_9ZZZZ</name>
<dbReference type="GO" id="GO:0005524">
    <property type="term" value="F:ATP binding"/>
    <property type="evidence" value="ECO:0007669"/>
    <property type="project" value="InterPro"/>
</dbReference>
<dbReference type="CDD" id="cd01428">
    <property type="entry name" value="ADK"/>
    <property type="match status" value="1"/>
</dbReference>
<dbReference type="SUPFAM" id="SSF52540">
    <property type="entry name" value="P-loop containing nucleoside triphosphate hydrolases"/>
    <property type="match status" value="1"/>
</dbReference>
<dbReference type="HAMAP" id="MF_00235">
    <property type="entry name" value="Adenylate_kinase_Adk"/>
    <property type="match status" value="1"/>
</dbReference>
<evidence type="ECO:0000256" key="2">
    <source>
        <dbReference type="ARBA" id="ARBA00022741"/>
    </source>
</evidence>
<reference evidence="5" key="1">
    <citation type="submission" date="2018-05" db="EMBL/GenBank/DDBJ databases">
        <authorList>
            <person name="Lanie J.A."/>
            <person name="Ng W.-L."/>
            <person name="Kazmierczak K.M."/>
            <person name="Andrzejewski T.M."/>
            <person name="Davidsen T.M."/>
            <person name="Wayne K.J."/>
            <person name="Tettelin H."/>
            <person name="Glass J.I."/>
            <person name="Rusch D."/>
            <person name="Podicherti R."/>
            <person name="Tsui H.-C.T."/>
            <person name="Winkler M.E."/>
        </authorList>
    </citation>
    <scope>NUCLEOTIDE SEQUENCE</scope>
</reference>
<proteinExistence type="inferred from homology"/>